<sequence length="1479" mass="163390">MDEDDELMEITADEAVGSSDSGRFGTDVKLWNEDCASRPEPAPAKAKKRKSDEISRVWVSDNDDDDDEFPDLDELLSTPLAAPRVPVRQMTPAAAVAPSSSFRRATVEPPRTSHARSPGPVSPSLPSRDRTLSPAKSPVPSCHAESRPLTQQPLRTPVASPRKLPPVVLKPNALSPDTIQRALTRTPKHTKARRSSVVEETDDEFVTPSTGGGSGRRVQAGTAGLDDPITAIPCTFEASIPKIGPSPTRTSNANPTTVDQAQPRCAISPSRSRISPRKAQTSSSPPVDLQGLAELVEKPWPLQCRLDTLREELDQNRKAFEGALRESWPREKRDEIRKEKERLSGEQQVLKGLLDQTEAHSRLKKDVETLLQHISEAYMDGRSTDEDEDKLDRIQDEMKSKKQDFVEALSQAASHHPRLIAQVKAIPPQASNRIPQTQPPTSQSRQKQPIHDPFSSQVIHQTQLPEEPPRPAPYIPRDEPPPINPDDLEGMFSDLDSSPVQRKPPVNQAKAQQKRLEFSRNDEHDYFSDDEFDPEILALADNFSGPGPSTSSDSYSRTPLTETSGNTKQLTRPKVPTKRVASTASKNPFPPEQMQFPWSPEVKQMLKDRFRMEHFRHNQLEAINATLSGKDAFILMPTGGGKSLCYQLPAVVKSGSTKGITIVVSPLISLMQDQVDHLTAHNIHAVAYNGEASHEYKDMVMQMFNSPNPENYIELLYVTPEMVAKNQRFQDAMDSLYRKRKLARIVIDEAHCVSQWGHDFRPDYKQLGEVRGRFQGVPLMALTATATENVIVDVMHNLGMVDTEVFTQSFNRSNLYYEVRLKSGNPSALENIINLIQTKHANECGIVYTISRKSAEDVATKLREAGIKAAHYHASIESADKTETQRQWQADRIRVVVATIAFGMGIDKPDVRFVIHHGLPKSLEGYYQETGRAGRDGKPSSCYLFFSLQDARILRKLIHGGEGNWDQKQRQITMLNRMVSYCDNPADCRRVEVLRYFGEDFEKADCHKTCDNCRNGALSEQRDYTEVSKAAIEAVARQPRLTPSQCAEILMGKRAPAPGFDDGVGVEYYGIASDLKKHEVERIINKLSMEGALGEENKISNKAGFAIQYLTLGRNVAAFRYGRRRLTLPVQISSRGSKEPVAPKPKKRAKKDDNMRPPASTDISSPIAPRSRTKTPSKSAGSTGANQLELTRNGYERDDFVVDESDEDHFEPIPKRRKSNLGGTTILEDVRLDTLHDIHQEVIQNFVSEAKKLEESIRNSSGMRRPLFSEQNFQAMAAHWTATPAQMHRIRGIVSERVDKYGEKFAKLVKTFHQDYTEMMGLADDGDDGDMEVVDLISSDEDFDFDLDGDGGDPAMGEESRFFSAPERPPALGDVMAVQQWHQRLAQVSQNSAAREPSAPASGPRGRGKARGAGGRRGGARKFGGGASKRRASGGSAKAGSKAGSGARSKGGSSTGFQGKGGKGGGRGGGSSGIGLMPL</sequence>
<dbReference type="FunFam" id="3.40.50.300:FF:001975">
    <property type="entry name" value="ATP-dependent DNA helicase"/>
    <property type="match status" value="1"/>
</dbReference>
<dbReference type="SMART" id="SM00487">
    <property type="entry name" value="DEXDc"/>
    <property type="match status" value="1"/>
</dbReference>
<comment type="catalytic activity">
    <reaction evidence="11">
        <text>Couples ATP hydrolysis with the unwinding of duplex DNA by translocating in the 3'-5' direction.</text>
        <dbReference type="EC" id="5.6.2.4"/>
    </reaction>
</comment>
<evidence type="ECO:0000256" key="1">
    <source>
        <dbReference type="ARBA" id="ARBA00001947"/>
    </source>
</evidence>
<dbReference type="InterPro" id="IPR044876">
    <property type="entry name" value="HRDC_dom_sf"/>
</dbReference>
<keyword evidence="4" id="KW-0547">Nucleotide-binding</keyword>
<feature type="domain" description="Helicase C-terminal" evidence="17">
    <location>
        <begin position="828"/>
        <end position="976"/>
    </location>
</feature>
<comment type="cofactor">
    <cofactor evidence="1">
        <name>Zn(2+)</name>
        <dbReference type="ChEBI" id="CHEBI:29105"/>
    </cofactor>
</comment>
<dbReference type="GO" id="GO:0043138">
    <property type="term" value="F:3'-5' DNA helicase activity"/>
    <property type="evidence" value="ECO:0007669"/>
    <property type="project" value="UniProtKB-EC"/>
</dbReference>
<keyword evidence="7" id="KW-0067">ATP-binding</keyword>
<dbReference type="PROSITE" id="PS00690">
    <property type="entry name" value="DEAH_ATP_HELICASE"/>
    <property type="match status" value="1"/>
</dbReference>
<evidence type="ECO:0000256" key="10">
    <source>
        <dbReference type="ARBA" id="ARBA00023242"/>
    </source>
</evidence>
<reference evidence="18" key="1">
    <citation type="submission" date="2018-03" db="EMBL/GenBank/DDBJ databases">
        <authorList>
            <person name="Guldener U."/>
        </authorList>
    </citation>
    <scope>NUCLEOTIDE SEQUENCE</scope>
</reference>
<dbReference type="GO" id="GO:0000724">
    <property type="term" value="P:double-strand break repair via homologous recombination"/>
    <property type="evidence" value="ECO:0007669"/>
    <property type="project" value="TreeGrafter"/>
</dbReference>
<feature type="domain" description="Helicase ATP-binding" evidence="16">
    <location>
        <begin position="623"/>
        <end position="804"/>
    </location>
</feature>
<dbReference type="InterPro" id="IPR004589">
    <property type="entry name" value="DNA_helicase_ATP-dep_RecQ"/>
</dbReference>
<evidence type="ECO:0000256" key="13">
    <source>
        <dbReference type="SAM" id="Coils"/>
    </source>
</evidence>
<proteinExistence type="inferred from homology"/>
<evidence type="ECO:0000259" key="17">
    <source>
        <dbReference type="PROSITE" id="PS51194"/>
    </source>
</evidence>
<evidence type="ECO:0000256" key="5">
    <source>
        <dbReference type="ARBA" id="ARBA00022801"/>
    </source>
</evidence>
<gene>
    <name evidence="18" type="ORF">DNG_03715</name>
</gene>
<feature type="region of interest" description="Disordered" evidence="14">
    <location>
        <begin position="1130"/>
        <end position="1193"/>
    </location>
</feature>
<feature type="region of interest" description="Disordered" evidence="14">
    <location>
        <begin position="1386"/>
        <end position="1479"/>
    </location>
</feature>
<dbReference type="PROSITE" id="PS50967">
    <property type="entry name" value="HRDC"/>
    <property type="match status" value="1"/>
</dbReference>
<dbReference type="Gene3D" id="1.10.10.10">
    <property type="entry name" value="Winged helix-like DNA-binding domain superfamily/Winged helix DNA-binding domain"/>
    <property type="match status" value="1"/>
</dbReference>
<keyword evidence="13" id="KW-0175">Coiled coil</keyword>
<dbReference type="FunFam" id="3.40.50.300:FF:000537">
    <property type="entry name" value="Bloom syndrome RecQ-like helicase"/>
    <property type="match status" value="1"/>
</dbReference>
<feature type="domain" description="HRDC" evidence="15">
    <location>
        <begin position="1236"/>
        <end position="1319"/>
    </location>
</feature>
<dbReference type="InterPro" id="IPR002464">
    <property type="entry name" value="DNA/RNA_helicase_DEAH_CS"/>
</dbReference>
<dbReference type="SUPFAM" id="SSF52540">
    <property type="entry name" value="P-loop containing nucleoside triphosphate hydrolases"/>
    <property type="match status" value="1"/>
</dbReference>
<evidence type="ECO:0000256" key="6">
    <source>
        <dbReference type="ARBA" id="ARBA00022806"/>
    </source>
</evidence>
<evidence type="ECO:0000259" key="15">
    <source>
        <dbReference type="PROSITE" id="PS50967"/>
    </source>
</evidence>
<dbReference type="InterPro" id="IPR032284">
    <property type="entry name" value="RecQ_Zn-bd"/>
</dbReference>
<dbReference type="PANTHER" id="PTHR13710:SF153">
    <property type="entry name" value="RECQ-LIKE DNA HELICASE BLM"/>
    <property type="match status" value="1"/>
</dbReference>
<dbReference type="GO" id="GO:0005634">
    <property type="term" value="C:nucleus"/>
    <property type="evidence" value="ECO:0007669"/>
    <property type="project" value="UniProtKB-SubCell"/>
</dbReference>
<comment type="caution">
    <text evidence="18">The sequence shown here is derived from an EMBL/GenBank/DDBJ whole genome shotgun (WGS) entry which is preliminary data.</text>
</comment>
<dbReference type="Pfam" id="PF09382">
    <property type="entry name" value="RQC"/>
    <property type="match status" value="1"/>
</dbReference>
<keyword evidence="5" id="KW-0378">Hydrolase</keyword>
<keyword evidence="19" id="KW-1185">Reference proteome</keyword>
<feature type="compositionally biased region" description="Polar residues" evidence="14">
    <location>
        <begin position="247"/>
        <end position="260"/>
    </location>
</feature>
<feature type="compositionally biased region" description="Gly residues" evidence="14">
    <location>
        <begin position="1411"/>
        <end position="1427"/>
    </location>
</feature>
<keyword evidence="9" id="KW-0413">Isomerase</keyword>
<dbReference type="GO" id="GO:0009378">
    <property type="term" value="F:four-way junction helicase activity"/>
    <property type="evidence" value="ECO:0007669"/>
    <property type="project" value="TreeGrafter"/>
</dbReference>
<name>A0AAE8MWR3_9PEZI</name>
<feature type="compositionally biased region" description="Polar residues" evidence="14">
    <location>
        <begin position="1174"/>
        <end position="1190"/>
    </location>
</feature>
<dbReference type="GO" id="GO:0005737">
    <property type="term" value="C:cytoplasm"/>
    <property type="evidence" value="ECO:0007669"/>
    <property type="project" value="TreeGrafter"/>
</dbReference>
<dbReference type="CDD" id="cd18794">
    <property type="entry name" value="SF2_C_RecQ"/>
    <property type="match status" value="1"/>
</dbReference>
<dbReference type="InterPro" id="IPR002121">
    <property type="entry name" value="HRDC_dom"/>
</dbReference>
<dbReference type="PROSITE" id="PS51192">
    <property type="entry name" value="HELICASE_ATP_BIND_1"/>
    <property type="match status" value="1"/>
</dbReference>
<feature type="region of interest" description="Disordered" evidence="14">
    <location>
        <begin position="1"/>
        <end position="288"/>
    </location>
</feature>
<evidence type="ECO:0000256" key="2">
    <source>
        <dbReference type="ARBA" id="ARBA00004123"/>
    </source>
</evidence>
<dbReference type="InterPro" id="IPR011545">
    <property type="entry name" value="DEAD/DEAH_box_helicase_dom"/>
</dbReference>
<dbReference type="GO" id="GO:0005524">
    <property type="term" value="F:ATP binding"/>
    <property type="evidence" value="ECO:0007669"/>
    <property type="project" value="UniProtKB-KW"/>
</dbReference>
<feature type="region of interest" description="Disordered" evidence="14">
    <location>
        <begin position="428"/>
        <end position="521"/>
    </location>
</feature>
<feature type="compositionally biased region" description="Acidic residues" evidence="14">
    <location>
        <begin position="61"/>
        <end position="74"/>
    </location>
</feature>
<dbReference type="SMART" id="SM00490">
    <property type="entry name" value="HELICc"/>
    <property type="match status" value="1"/>
</dbReference>
<keyword evidence="8" id="KW-0238">DNA-binding</keyword>
<keyword evidence="6" id="KW-0347">Helicase</keyword>
<feature type="compositionally biased region" description="Acidic residues" evidence="14">
    <location>
        <begin position="1"/>
        <end position="12"/>
    </location>
</feature>
<dbReference type="PROSITE" id="PS51194">
    <property type="entry name" value="HELICASE_CTER"/>
    <property type="match status" value="1"/>
</dbReference>
<dbReference type="Gene3D" id="3.40.50.300">
    <property type="entry name" value="P-loop containing nucleotide triphosphate hydrolases"/>
    <property type="match status" value="2"/>
</dbReference>
<dbReference type="SMART" id="SM00956">
    <property type="entry name" value="RQC"/>
    <property type="match status" value="1"/>
</dbReference>
<feature type="compositionally biased region" description="Polar residues" evidence="14">
    <location>
        <begin position="454"/>
        <end position="464"/>
    </location>
</feature>
<protein>
    <recommendedName>
        <fullName evidence="12">DNA 3'-5' helicase</fullName>
        <ecNumber evidence="12">5.6.2.4</ecNumber>
    </recommendedName>
</protein>
<evidence type="ECO:0000256" key="11">
    <source>
        <dbReference type="ARBA" id="ARBA00034617"/>
    </source>
</evidence>
<evidence type="ECO:0000256" key="3">
    <source>
        <dbReference type="ARBA" id="ARBA00005446"/>
    </source>
</evidence>
<feature type="coiled-coil region" evidence="13">
    <location>
        <begin position="384"/>
        <end position="411"/>
    </location>
</feature>
<feature type="compositionally biased region" description="Gly residues" evidence="14">
    <location>
        <begin position="1458"/>
        <end position="1473"/>
    </location>
</feature>
<dbReference type="CDD" id="cd17920">
    <property type="entry name" value="DEXHc_RecQ"/>
    <property type="match status" value="1"/>
</dbReference>
<dbReference type="GO" id="GO:0005694">
    <property type="term" value="C:chromosome"/>
    <property type="evidence" value="ECO:0007669"/>
    <property type="project" value="TreeGrafter"/>
</dbReference>
<evidence type="ECO:0000256" key="9">
    <source>
        <dbReference type="ARBA" id="ARBA00023235"/>
    </source>
</evidence>
<dbReference type="SUPFAM" id="SSF46785">
    <property type="entry name" value="Winged helix' DNA-binding domain"/>
    <property type="match status" value="1"/>
</dbReference>
<dbReference type="InterPro" id="IPR036390">
    <property type="entry name" value="WH_DNA-bd_sf"/>
</dbReference>
<dbReference type="PANTHER" id="PTHR13710">
    <property type="entry name" value="DNA HELICASE RECQ FAMILY MEMBER"/>
    <property type="match status" value="1"/>
</dbReference>
<dbReference type="NCBIfam" id="TIGR00614">
    <property type="entry name" value="recQ_fam"/>
    <property type="match status" value="1"/>
</dbReference>
<dbReference type="Gene3D" id="1.10.150.80">
    <property type="entry name" value="HRDC domain"/>
    <property type="match status" value="1"/>
</dbReference>
<feature type="compositionally biased region" description="Polar residues" evidence="14">
    <location>
        <begin position="547"/>
        <end position="570"/>
    </location>
</feature>
<dbReference type="InterPro" id="IPR018982">
    <property type="entry name" value="RQC_domain"/>
</dbReference>
<accession>A0AAE8MWR3</accession>
<dbReference type="GO" id="GO:0006260">
    <property type="term" value="P:DNA replication"/>
    <property type="evidence" value="ECO:0007669"/>
    <property type="project" value="InterPro"/>
</dbReference>
<feature type="compositionally biased region" description="Low complexity" evidence="14">
    <location>
        <begin position="1433"/>
        <end position="1457"/>
    </location>
</feature>
<dbReference type="EMBL" id="ONZQ02000004">
    <property type="protein sequence ID" value="SPO00967.1"/>
    <property type="molecule type" value="Genomic_DNA"/>
</dbReference>
<dbReference type="GO" id="GO:0016787">
    <property type="term" value="F:hydrolase activity"/>
    <property type="evidence" value="ECO:0007669"/>
    <property type="project" value="UniProtKB-KW"/>
</dbReference>
<dbReference type="InterPro" id="IPR027417">
    <property type="entry name" value="P-loop_NTPase"/>
</dbReference>
<dbReference type="Pfam" id="PF00271">
    <property type="entry name" value="Helicase_C"/>
    <property type="match status" value="1"/>
</dbReference>
<dbReference type="Pfam" id="PF00270">
    <property type="entry name" value="DEAD"/>
    <property type="match status" value="1"/>
</dbReference>
<comment type="similarity">
    <text evidence="3">Belongs to the helicase family. RecQ subfamily.</text>
</comment>
<dbReference type="EC" id="5.6.2.4" evidence="12"/>
<comment type="subcellular location">
    <subcellularLocation>
        <location evidence="2">Nucleus</location>
    </subcellularLocation>
</comment>
<dbReference type="InterPro" id="IPR036388">
    <property type="entry name" value="WH-like_DNA-bd_sf"/>
</dbReference>
<evidence type="ECO:0000313" key="19">
    <source>
        <dbReference type="Proteomes" id="UP001187682"/>
    </source>
</evidence>
<feature type="compositionally biased region" description="Low complexity" evidence="14">
    <location>
        <begin position="435"/>
        <end position="447"/>
    </location>
</feature>
<evidence type="ECO:0000256" key="4">
    <source>
        <dbReference type="ARBA" id="ARBA00022741"/>
    </source>
</evidence>
<evidence type="ECO:0000256" key="7">
    <source>
        <dbReference type="ARBA" id="ARBA00022840"/>
    </source>
</evidence>
<dbReference type="GO" id="GO:0003677">
    <property type="term" value="F:DNA binding"/>
    <property type="evidence" value="ECO:0007669"/>
    <property type="project" value="UniProtKB-KW"/>
</dbReference>
<organism evidence="18 19">
    <name type="scientific">Cephalotrichum gorgonifer</name>
    <dbReference type="NCBI Taxonomy" id="2041049"/>
    <lineage>
        <taxon>Eukaryota</taxon>
        <taxon>Fungi</taxon>
        <taxon>Dikarya</taxon>
        <taxon>Ascomycota</taxon>
        <taxon>Pezizomycotina</taxon>
        <taxon>Sordariomycetes</taxon>
        <taxon>Hypocreomycetidae</taxon>
        <taxon>Microascales</taxon>
        <taxon>Microascaceae</taxon>
        <taxon>Cephalotrichum</taxon>
    </lineage>
</organism>
<evidence type="ECO:0000259" key="16">
    <source>
        <dbReference type="PROSITE" id="PS51192"/>
    </source>
</evidence>
<evidence type="ECO:0000256" key="12">
    <source>
        <dbReference type="ARBA" id="ARBA00034808"/>
    </source>
</evidence>
<feature type="region of interest" description="Disordered" evidence="14">
    <location>
        <begin position="540"/>
        <end position="596"/>
    </location>
</feature>
<dbReference type="InterPro" id="IPR001650">
    <property type="entry name" value="Helicase_C-like"/>
</dbReference>
<evidence type="ECO:0000313" key="18">
    <source>
        <dbReference type="EMBL" id="SPO00967.1"/>
    </source>
</evidence>
<evidence type="ECO:0000256" key="8">
    <source>
        <dbReference type="ARBA" id="ARBA00023125"/>
    </source>
</evidence>
<keyword evidence="10" id="KW-0539">Nucleus</keyword>
<dbReference type="InterPro" id="IPR014001">
    <property type="entry name" value="Helicase_ATP-bd"/>
</dbReference>
<evidence type="ECO:0000256" key="14">
    <source>
        <dbReference type="SAM" id="MobiDB-lite"/>
    </source>
</evidence>
<dbReference type="Proteomes" id="UP001187682">
    <property type="component" value="Unassembled WGS sequence"/>
</dbReference>
<dbReference type="Pfam" id="PF16124">
    <property type="entry name" value="RecQ_Zn_bind"/>
    <property type="match status" value="1"/>
</dbReference>